<proteinExistence type="predicted"/>
<evidence type="ECO:0008006" key="2">
    <source>
        <dbReference type="Google" id="ProtNLM"/>
    </source>
</evidence>
<name>A0A6L2JX47_TANCI</name>
<comment type="caution">
    <text evidence="1">The sequence shown here is derived from an EMBL/GenBank/DDBJ whole genome shotgun (WGS) entry which is preliminary data.</text>
</comment>
<gene>
    <name evidence="1" type="ORF">Tci_013544</name>
</gene>
<dbReference type="AlphaFoldDB" id="A0A6L2JX47"/>
<organism evidence="1">
    <name type="scientific">Tanacetum cinerariifolium</name>
    <name type="common">Dalmatian daisy</name>
    <name type="synonym">Chrysanthemum cinerariifolium</name>
    <dbReference type="NCBI Taxonomy" id="118510"/>
    <lineage>
        <taxon>Eukaryota</taxon>
        <taxon>Viridiplantae</taxon>
        <taxon>Streptophyta</taxon>
        <taxon>Embryophyta</taxon>
        <taxon>Tracheophyta</taxon>
        <taxon>Spermatophyta</taxon>
        <taxon>Magnoliopsida</taxon>
        <taxon>eudicotyledons</taxon>
        <taxon>Gunneridae</taxon>
        <taxon>Pentapetalae</taxon>
        <taxon>asterids</taxon>
        <taxon>campanulids</taxon>
        <taxon>Asterales</taxon>
        <taxon>Asteraceae</taxon>
        <taxon>Asteroideae</taxon>
        <taxon>Anthemideae</taxon>
        <taxon>Anthemidinae</taxon>
        <taxon>Tanacetum</taxon>
    </lineage>
</organism>
<dbReference type="EMBL" id="BKCJ010001455">
    <property type="protein sequence ID" value="GEU41566.1"/>
    <property type="molecule type" value="Genomic_DNA"/>
</dbReference>
<evidence type="ECO:0000313" key="1">
    <source>
        <dbReference type="EMBL" id="GEU41566.1"/>
    </source>
</evidence>
<reference evidence="1" key="1">
    <citation type="journal article" date="2019" name="Sci. Rep.">
        <title>Draft genome of Tanacetum cinerariifolium, the natural source of mosquito coil.</title>
        <authorList>
            <person name="Yamashiro T."/>
            <person name="Shiraishi A."/>
            <person name="Satake H."/>
            <person name="Nakayama K."/>
        </authorList>
    </citation>
    <scope>NUCLEOTIDE SEQUENCE</scope>
</reference>
<accession>A0A6L2JX47</accession>
<protein>
    <recommendedName>
        <fullName evidence="2">Zinc finger, GRF-type</fullName>
    </recommendedName>
</protein>
<sequence>MVVCTCGEDVMVRMTWTNRNSRRRFCAYLTYGKNCPFHGWVDPPMCPYVVDVILGLLRSRNQMEDLVDIVEEMVDFKEHRDNTKEIRVNMEQNRANLED</sequence>